<dbReference type="Gene3D" id="3.60.21.10">
    <property type="match status" value="1"/>
</dbReference>
<dbReference type="OrthoDB" id="9780884at2"/>
<organism evidence="2 3">
    <name type="scientific">Pseudolabrys taiwanensis</name>
    <dbReference type="NCBI Taxonomy" id="331696"/>
    <lineage>
        <taxon>Bacteria</taxon>
        <taxon>Pseudomonadati</taxon>
        <taxon>Pseudomonadota</taxon>
        <taxon>Alphaproteobacteria</taxon>
        <taxon>Hyphomicrobiales</taxon>
        <taxon>Xanthobacteraceae</taxon>
        <taxon>Pseudolabrys</taxon>
    </lineage>
</organism>
<gene>
    <name evidence="2" type="ORF">DW352_20245</name>
</gene>
<keyword evidence="3" id="KW-1185">Reference proteome</keyword>
<protein>
    <submittedName>
        <fullName evidence="2">Metallophosphoesterase</fullName>
    </submittedName>
</protein>
<accession>A0A346A0F3</accession>
<dbReference type="PANTHER" id="PTHR43143">
    <property type="entry name" value="METALLOPHOSPHOESTERASE, CALCINEURIN SUPERFAMILY"/>
    <property type="match status" value="1"/>
</dbReference>
<dbReference type="InterPro" id="IPR029052">
    <property type="entry name" value="Metallo-depent_PP-like"/>
</dbReference>
<dbReference type="Proteomes" id="UP000254889">
    <property type="component" value="Chromosome"/>
</dbReference>
<reference evidence="2 3" key="1">
    <citation type="submission" date="2018-07" db="EMBL/GenBank/DDBJ databases">
        <authorList>
            <person name="Quirk P.G."/>
            <person name="Krulwich T.A."/>
        </authorList>
    </citation>
    <scope>NUCLEOTIDE SEQUENCE [LARGE SCALE GENOMIC DNA]</scope>
    <source>
        <strain evidence="2 3">CC-BB4</strain>
    </source>
</reference>
<dbReference type="InterPro" id="IPR004843">
    <property type="entry name" value="Calcineurin-like_PHP"/>
</dbReference>
<evidence type="ECO:0000259" key="1">
    <source>
        <dbReference type="Pfam" id="PF00149"/>
    </source>
</evidence>
<evidence type="ECO:0000313" key="3">
    <source>
        <dbReference type="Proteomes" id="UP000254889"/>
    </source>
</evidence>
<dbReference type="KEGG" id="ptaw:DW352_20245"/>
<dbReference type="PANTHER" id="PTHR43143:SF6">
    <property type="entry name" value="BLL3016 PROTEIN"/>
    <property type="match status" value="1"/>
</dbReference>
<dbReference type="EMBL" id="CP031417">
    <property type="protein sequence ID" value="AXK82650.1"/>
    <property type="molecule type" value="Genomic_DNA"/>
</dbReference>
<name>A0A346A0F3_9HYPH</name>
<dbReference type="Pfam" id="PF00149">
    <property type="entry name" value="Metallophos"/>
    <property type="match status" value="1"/>
</dbReference>
<sequence>MTLQDDGPSRRKVLECMTWAGTGVLWTVAGGVPASLGLIDEAVAQQAKGFTFLQISDSHMGFDKPANPNVKSTLEEAIARVRAVPGSPAFMIHTGDISHLSKPSEFDDADKIISQAKLDVHYVPGEHDLIDEDRGKLYRERYGRGTKGDGYYSFDANGVHFVGLVNVVDLKGGGLGNLGAEQLAWLESDLRGRSASQPVVVFAHIPLWTVYPEWGWGTDDGGQALGYLKRFGSVTVLNGHIHQVMQKVEGNVTFHTARSTAFPQPAPGTAPSPGPMKVADDKLRTLLGTADITFKQNEQRLAIVDTPLKA</sequence>
<proteinExistence type="predicted"/>
<dbReference type="InterPro" id="IPR051918">
    <property type="entry name" value="STPP_CPPED1"/>
</dbReference>
<dbReference type="RefSeq" id="WP_115693029.1">
    <property type="nucleotide sequence ID" value="NZ_CP031417.1"/>
</dbReference>
<dbReference type="GO" id="GO:0016787">
    <property type="term" value="F:hydrolase activity"/>
    <property type="evidence" value="ECO:0007669"/>
    <property type="project" value="InterPro"/>
</dbReference>
<feature type="domain" description="Calcineurin-like phosphoesterase" evidence="1">
    <location>
        <begin position="51"/>
        <end position="243"/>
    </location>
</feature>
<dbReference type="SUPFAM" id="SSF56300">
    <property type="entry name" value="Metallo-dependent phosphatases"/>
    <property type="match status" value="1"/>
</dbReference>
<dbReference type="AlphaFoldDB" id="A0A346A0F3"/>
<evidence type="ECO:0000313" key="2">
    <source>
        <dbReference type="EMBL" id="AXK82650.1"/>
    </source>
</evidence>